<evidence type="ECO:0000313" key="2">
    <source>
        <dbReference type="Proteomes" id="UP000019143"/>
    </source>
</evidence>
<gene>
    <name evidence="1" type="ORF">XPU_1487</name>
</gene>
<organism evidence="1 2">
    <name type="scientific">Xanthomonas arboricola pv. pruni str. MAFF 311562</name>
    <dbReference type="NCBI Taxonomy" id="1414836"/>
    <lineage>
        <taxon>Bacteria</taxon>
        <taxon>Pseudomonadati</taxon>
        <taxon>Pseudomonadota</taxon>
        <taxon>Gammaproteobacteria</taxon>
        <taxon>Lysobacterales</taxon>
        <taxon>Lysobacteraceae</taxon>
        <taxon>Xanthomonas</taxon>
    </lineage>
</organism>
<comment type="caution">
    <text evidence="1">The sequence shown here is derived from an EMBL/GenBank/DDBJ whole genome shotgun (WGS) entry which is preliminary data.</text>
</comment>
<dbReference type="Proteomes" id="UP000019143">
    <property type="component" value="Unassembled WGS sequence"/>
</dbReference>
<dbReference type="EMBL" id="BAVB01000230">
    <property type="protein sequence ID" value="GAE49955.1"/>
    <property type="molecule type" value="Genomic_DNA"/>
</dbReference>
<proteinExistence type="predicted"/>
<sequence length="109" mass="10767">MPVQGLQHEAVPAQGADDIGGVQRMIAIALHKTRARGHRRLGVTGEKGNPGGAVIVDSRACESAYRSAVVGLLAGRPALACAAAPAPARSGATGDTAHVSATGAAIPLA</sequence>
<protein>
    <submittedName>
        <fullName evidence="1">Uncharacterized protein</fullName>
    </submittedName>
</protein>
<reference evidence="1 2" key="1">
    <citation type="submission" date="2014-01" db="EMBL/GenBank/DDBJ databases">
        <title>Genome sequence and analysis of Xanthomonas arboricola pv. pruni.</title>
        <authorList>
            <person name="Fujikawa T."/>
            <person name="Nakazono-Nagaoka E."/>
        </authorList>
    </citation>
    <scope>NUCLEOTIDE SEQUENCE [LARGE SCALE GENOMIC DNA]</scope>
    <source>
        <strain evidence="2">MAFF 311562</strain>
    </source>
</reference>
<evidence type="ECO:0000313" key="1">
    <source>
        <dbReference type="EMBL" id="GAE49955.1"/>
    </source>
</evidence>
<name>W4S031_9XANT</name>
<dbReference type="AlphaFoldDB" id="W4S031"/>
<accession>W4S031</accession>